<evidence type="ECO:0000313" key="3">
    <source>
        <dbReference type="Proteomes" id="UP000029482"/>
    </source>
</evidence>
<dbReference type="KEGG" id="sgu:SGLAU_25670"/>
<dbReference type="STRING" id="1907.SGLAU_25670"/>
<evidence type="ECO:0000259" key="1">
    <source>
        <dbReference type="Pfam" id="PF02518"/>
    </source>
</evidence>
<dbReference type="Pfam" id="PF02518">
    <property type="entry name" value="HATPase_c"/>
    <property type="match status" value="1"/>
</dbReference>
<name>A0A089XGL7_STRGA</name>
<dbReference type="EMBL" id="CP009438">
    <property type="protein sequence ID" value="AIS01072.1"/>
    <property type="molecule type" value="Genomic_DNA"/>
</dbReference>
<dbReference type="InterPro" id="IPR003594">
    <property type="entry name" value="HATPase_dom"/>
</dbReference>
<evidence type="ECO:0000313" key="2">
    <source>
        <dbReference type="EMBL" id="AIS01072.1"/>
    </source>
</evidence>
<protein>
    <submittedName>
        <fullName evidence="2">Anti-sigma factor</fullName>
    </submittedName>
</protein>
<reference evidence="3" key="1">
    <citation type="journal article" date="2015" name="J. Biotechnol.">
        <title>Complete genome sequence of the actinobacterium Streptomyces glaucescens GLA.O (DSM 40922) consisting of a linear chromosome and one linear plasmid.</title>
        <authorList>
            <person name="Ortseifen V."/>
            <person name="Winkler A."/>
            <person name="Albersmeier A."/>
            <person name="Wendler S."/>
            <person name="Puhler A."/>
            <person name="Kalinowski J."/>
            <person name="Ruckert C."/>
        </authorList>
    </citation>
    <scope>NUCLEOTIDE SEQUENCE [LARGE SCALE GENOMIC DNA]</scope>
    <source>
        <strain evidence="3">DSM 40922 / GLA O</strain>
    </source>
</reference>
<accession>A0A089XGL7</accession>
<dbReference type="Proteomes" id="UP000029482">
    <property type="component" value="Chromosome"/>
</dbReference>
<proteinExistence type="predicted"/>
<dbReference type="eggNOG" id="COG2172">
    <property type="taxonomic scope" value="Bacteria"/>
</dbReference>
<dbReference type="InterPro" id="IPR036890">
    <property type="entry name" value="HATPase_C_sf"/>
</dbReference>
<dbReference type="RefSeq" id="WP_208868942.1">
    <property type="nucleotide sequence ID" value="NZ_CP009438.1"/>
</dbReference>
<dbReference type="AlphaFoldDB" id="A0A089XGL7"/>
<sequence length="157" mass="16223">MMEALPRRPAPITLPIGSDADLARVRQHVRQVATELGFGLVQQTKLVTAASELARNTLVHGGGGQAEITPLEEGHRTGLRLSFVDQGPGIRDVALAMTDGYTTGGGLGLGLSGAERLVHEFAIDTGPGRGTTVTAVAWVTGVPAPRSGAGTRRPGAR</sequence>
<dbReference type="HOGENOM" id="CLU_129722_1_0_11"/>
<organism evidence="2 3">
    <name type="scientific">Streptomyces glaucescens</name>
    <dbReference type="NCBI Taxonomy" id="1907"/>
    <lineage>
        <taxon>Bacteria</taxon>
        <taxon>Bacillati</taxon>
        <taxon>Actinomycetota</taxon>
        <taxon>Actinomycetes</taxon>
        <taxon>Kitasatosporales</taxon>
        <taxon>Streptomycetaceae</taxon>
        <taxon>Streptomyces</taxon>
    </lineage>
</organism>
<keyword evidence="3" id="KW-1185">Reference proteome</keyword>
<dbReference type="Gene3D" id="3.30.565.10">
    <property type="entry name" value="Histidine kinase-like ATPase, C-terminal domain"/>
    <property type="match status" value="1"/>
</dbReference>
<gene>
    <name evidence="2" type="ORF">SGLAU_25670</name>
</gene>
<feature type="domain" description="Histidine kinase/HSP90-like ATPase" evidence="1">
    <location>
        <begin position="43"/>
        <end position="135"/>
    </location>
</feature>
<dbReference type="SUPFAM" id="SSF55874">
    <property type="entry name" value="ATPase domain of HSP90 chaperone/DNA topoisomerase II/histidine kinase"/>
    <property type="match status" value="1"/>
</dbReference>